<proteinExistence type="predicted"/>
<sequence>MLLGVFAVACLLYSLLATDPPLFEGLPDTIVMTAASEDAEYVFGALTQEDRDTLFRAVQTSYYSTDQLLEHLGSHYRRGNRYPWKPRG</sequence>
<name>A0A2H1JTR6_9MICO</name>
<keyword evidence="3" id="KW-1185">Reference proteome</keyword>
<accession>A0A2H1JTR6</accession>
<dbReference type="AlphaFoldDB" id="A0A2H1JTR6"/>
<evidence type="ECO:0000256" key="1">
    <source>
        <dbReference type="SAM" id="SignalP"/>
    </source>
</evidence>
<protein>
    <submittedName>
        <fullName evidence="2">Uncharacterized protein</fullName>
    </submittedName>
</protein>
<gene>
    <name evidence="2" type="ORF">BI49514_02341</name>
</gene>
<reference evidence="3" key="1">
    <citation type="submission" date="2017-03" db="EMBL/GenBank/DDBJ databases">
        <authorList>
            <person name="Monnet C."/>
        </authorList>
    </citation>
    <scope>NUCLEOTIDE SEQUENCE [LARGE SCALE GENOMIC DNA]</scope>
    <source>
        <strain evidence="3">ATCC 49514</strain>
    </source>
</reference>
<dbReference type="Proteomes" id="UP000234382">
    <property type="component" value="Unassembled WGS sequence"/>
</dbReference>
<keyword evidence="1" id="KW-0732">Signal</keyword>
<dbReference type="EMBL" id="FXYX01000017">
    <property type="protein sequence ID" value="SMX90833.1"/>
    <property type="molecule type" value="Genomic_DNA"/>
</dbReference>
<organism evidence="2 3">
    <name type="scientific">Brevibacterium iodinum ATCC 49514</name>
    <dbReference type="NCBI Taxonomy" id="1255616"/>
    <lineage>
        <taxon>Bacteria</taxon>
        <taxon>Bacillati</taxon>
        <taxon>Actinomycetota</taxon>
        <taxon>Actinomycetes</taxon>
        <taxon>Micrococcales</taxon>
        <taxon>Brevibacteriaceae</taxon>
        <taxon>Brevibacterium</taxon>
    </lineage>
</organism>
<evidence type="ECO:0000313" key="2">
    <source>
        <dbReference type="EMBL" id="SMX90833.1"/>
    </source>
</evidence>
<feature type="signal peptide" evidence="1">
    <location>
        <begin position="1"/>
        <end position="17"/>
    </location>
</feature>
<feature type="chain" id="PRO_5038617688" evidence="1">
    <location>
        <begin position="18"/>
        <end position="88"/>
    </location>
</feature>
<evidence type="ECO:0000313" key="3">
    <source>
        <dbReference type="Proteomes" id="UP000234382"/>
    </source>
</evidence>